<protein>
    <recommendedName>
        <fullName evidence="3">mannan endo-1,4-beta-mannosidase</fullName>
        <ecNumber evidence="3">3.2.1.78</ecNumber>
    </recommendedName>
</protein>
<dbReference type="Proteomes" id="UP000250235">
    <property type="component" value="Unassembled WGS sequence"/>
</dbReference>
<feature type="chain" id="PRO_5016350848" description="mannan endo-1,4-beta-mannosidase" evidence="6">
    <location>
        <begin position="22"/>
        <end position="351"/>
    </location>
</feature>
<dbReference type="AlphaFoldDB" id="A0A2Z7CVX5"/>
<dbReference type="InterPro" id="IPR017853">
    <property type="entry name" value="GH"/>
</dbReference>
<keyword evidence="4" id="KW-0378">Hydrolase</keyword>
<keyword evidence="9" id="KW-1185">Reference proteome</keyword>
<dbReference type="InterPro" id="IPR045053">
    <property type="entry name" value="MAN-like"/>
</dbReference>
<keyword evidence="5" id="KW-0326">Glycosidase</keyword>
<dbReference type="Gene3D" id="3.20.20.80">
    <property type="entry name" value="Glycosidases"/>
    <property type="match status" value="2"/>
</dbReference>
<accession>A0A2Z7CVX5</accession>
<dbReference type="Pfam" id="PF26410">
    <property type="entry name" value="GH5_mannosidase"/>
    <property type="match status" value="1"/>
</dbReference>
<evidence type="ECO:0000256" key="5">
    <source>
        <dbReference type="ARBA" id="ARBA00023295"/>
    </source>
</evidence>
<gene>
    <name evidence="8" type="ORF">F511_30021</name>
</gene>
<dbReference type="PANTHER" id="PTHR31451">
    <property type="match status" value="1"/>
</dbReference>
<evidence type="ECO:0000256" key="6">
    <source>
        <dbReference type="SAM" id="SignalP"/>
    </source>
</evidence>
<feature type="domain" description="Glycoside hydrolase family 5" evidence="7">
    <location>
        <begin position="109"/>
        <end position="298"/>
    </location>
</feature>
<dbReference type="EMBL" id="KQ992535">
    <property type="protein sequence ID" value="KZV50147.1"/>
    <property type="molecule type" value="Genomic_DNA"/>
</dbReference>
<evidence type="ECO:0000256" key="1">
    <source>
        <dbReference type="ARBA" id="ARBA00001678"/>
    </source>
</evidence>
<evidence type="ECO:0000259" key="7">
    <source>
        <dbReference type="Pfam" id="PF26410"/>
    </source>
</evidence>
<keyword evidence="6" id="KW-0732">Signal</keyword>
<dbReference type="EC" id="3.2.1.78" evidence="3"/>
<evidence type="ECO:0000313" key="8">
    <source>
        <dbReference type="EMBL" id="KZV50147.1"/>
    </source>
</evidence>
<reference evidence="8 9" key="1">
    <citation type="journal article" date="2015" name="Proc. Natl. Acad. Sci. U.S.A.">
        <title>The resurrection genome of Boea hygrometrica: A blueprint for survival of dehydration.</title>
        <authorList>
            <person name="Xiao L."/>
            <person name="Yang G."/>
            <person name="Zhang L."/>
            <person name="Yang X."/>
            <person name="Zhao S."/>
            <person name="Ji Z."/>
            <person name="Zhou Q."/>
            <person name="Hu M."/>
            <person name="Wang Y."/>
            <person name="Chen M."/>
            <person name="Xu Y."/>
            <person name="Jin H."/>
            <person name="Xiao X."/>
            <person name="Hu G."/>
            <person name="Bao F."/>
            <person name="Hu Y."/>
            <person name="Wan P."/>
            <person name="Li L."/>
            <person name="Deng X."/>
            <person name="Kuang T."/>
            <person name="Xiang C."/>
            <person name="Zhu J.K."/>
            <person name="Oliver M.J."/>
            <person name="He Y."/>
        </authorList>
    </citation>
    <scope>NUCLEOTIDE SEQUENCE [LARGE SCALE GENOMIC DNA]</scope>
    <source>
        <strain evidence="9">cv. XS01</strain>
    </source>
</reference>
<comment type="similarity">
    <text evidence="2">Belongs to the glycosyl hydrolase 5 (cellulase A) family.</text>
</comment>
<dbReference type="InterPro" id="IPR001547">
    <property type="entry name" value="Glyco_hydro_5"/>
</dbReference>
<evidence type="ECO:0000313" key="9">
    <source>
        <dbReference type="Proteomes" id="UP000250235"/>
    </source>
</evidence>
<dbReference type="SUPFAM" id="SSF51445">
    <property type="entry name" value="(Trans)glycosidases"/>
    <property type="match status" value="1"/>
</dbReference>
<dbReference type="GO" id="GO:0000272">
    <property type="term" value="P:polysaccharide catabolic process"/>
    <property type="evidence" value="ECO:0007669"/>
    <property type="project" value="InterPro"/>
</dbReference>
<dbReference type="FunFam" id="3.20.20.80:FF:000313">
    <property type="entry name" value="Uncharacterized protein"/>
    <property type="match status" value="1"/>
</dbReference>
<dbReference type="OrthoDB" id="406631at2759"/>
<evidence type="ECO:0000256" key="3">
    <source>
        <dbReference type="ARBA" id="ARBA00012706"/>
    </source>
</evidence>
<evidence type="ECO:0000256" key="2">
    <source>
        <dbReference type="ARBA" id="ARBA00005641"/>
    </source>
</evidence>
<proteinExistence type="inferred from homology"/>
<feature type="signal peptide" evidence="6">
    <location>
        <begin position="1"/>
        <end position="21"/>
    </location>
</feature>
<dbReference type="GO" id="GO:0016985">
    <property type="term" value="F:mannan endo-1,4-beta-mannosidase activity"/>
    <property type="evidence" value="ECO:0007669"/>
    <property type="project" value="UniProtKB-EC"/>
</dbReference>
<name>A0A2Z7CVX5_9LAMI</name>
<evidence type="ECO:0000256" key="4">
    <source>
        <dbReference type="ARBA" id="ARBA00022801"/>
    </source>
</evidence>
<comment type="catalytic activity">
    <reaction evidence="1">
        <text>Random hydrolysis of (1-&gt;4)-beta-D-mannosidic linkages in mannans, galactomannans and glucomannans.</text>
        <dbReference type="EC" id="3.2.1.78"/>
    </reaction>
</comment>
<sequence>MGLWGSIFLALFLIFERKIYCKVSAKDGFISTEGVHFMLNGAPFYANGFNAYWLMYVASDKSQRGKISSAFEEAADHGLTIARTWAFGDGGYFSLQYSPGSYNEQMFQARAVLTRQNSITGISYRDDPTIMAWELMNEPRCTTDESGRIIQAWISEMASYLKSIDTNHLLEAGLEGFYGPSDEHKKQINPNFQVGTDFISNNQIPHIDFATVHSYPDQWLTGESDEAQFSFLNNWVASHIRDAQDILHKPLLFAEFGKSSRDPGYNINKRDELLSIVYSAIYSSASGGGAAAGGLFWQLLTEGMDNFRDGYEIVFNESPSTDDVIVEQSRKLNKIRKMYARMSALAQCKME</sequence>
<organism evidence="8 9">
    <name type="scientific">Dorcoceras hygrometricum</name>
    <dbReference type="NCBI Taxonomy" id="472368"/>
    <lineage>
        <taxon>Eukaryota</taxon>
        <taxon>Viridiplantae</taxon>
        <taxon>Streptophyta</taxon>
        <taxon>Embryophyta</taxon>
        <taxon>Tracheophyta</taxon>
        <taxon>Spermatophyta</taxon>
        <taxon>Magnoliopsida</taxon>
        <taxon>eudicotyledons</taxon>
        <taxon>Gunneridae</taxon>
        <taxon>Pentapetalae</taxon>
        <taxon>asterids</taxon>
        <taxon>lamiids</taxon>
        <taxon>Lamiales</taxon>
        <taxon>Gesneriaceae</taxon>
        <taxon>Didymocarpoideae</taxon>
        <taxon>Trichosporeae</taxon>
        <taxon>Loxocarpinae</taxon>
        <taxon>Dorcoceras</taxon>
    </lineage>
</organism>
<dbReference type="PANTHER" id="PTHR31451:SF60">
    <property type="entry name" value="MANNAN ENDO-1,4-BETA-MANNOSIDASE 1"/>
    <property type="match status" value="1"/>
</dbReference>